<evidence type="ECO:0000313" key="2">
    <source>
        <dbReference type="EMBL" id="NWK57690.1"/>
    </source>
</evidence>
<evidence type="ECO:0000256" key="1">
    <source>
        <dbReference type="SAM" id="SignalP"/>
    </source>
</evidence>
<organism evidence="2 3">
    <name type="scientific">Oceaniferula marina</name>
    <dbReference type="NCBI Taxonomy" id="2748318"/>
    <lineage>
        <taxon>Bacteria</taxon>
        <taxon>Pseudomonadati</taxon>
        <taxon>Verrucomicrobiota</taxon>
        <taxon>Verrucomicrobiia</taxon>
        <taxon>Verrucomicrobiales</taxon>
        <taxon>Verrucomicrobiaceae</taxon>
        <taxon>Oceaniferula</taxon>
    </lineage>
</organism>
<accession>A0A851GSD3</accession>
<sequence>MNCFLKIILFISIASNCLGSVAPTRVSVVNIEFDGSYRIFATIHGNPIVKVKKLMLFVKKPKSTIVIPDSLLRELSLTSLYKASIEPSDWEDDELFLSIPIRDVNQIDDRTKDDEVVFMFKKSKYKSGWIEVQTSKGTSKLHHFTSDIPKIKTMRIEPAEQVAAPDR</sequence>
<dbReference type="EMBL" id="JACBAZ010000022">
    <property type="protein sequence ID" value="NWK57690.1"/>
    <property type="molecule type" value="Genomic_DNA"/>
</dbReference>
<feature type="chain" id="PRO_5032780160" description="Lipoprotein" evidence="1">
    <location>
        <begin position="20"/>
        <end position="167"/>
    </location>
</feature>
<protein>
    <recommendedName>
        <fullName evidence="4">Lipoprotein</fullName>
    </recommendedName>
</protein>
<reference evidence="2 3" key="1">
    <citation type="submission" date="2020-07" db="EMBL/GenBank/DDBJ databases">
        <title>Roseicoccus Jingziensis gen. nov., sp. nov., isolated from coastal seawater.</title>
        <authorList>
            <person name="Feng X."/>
        </authorList>
    </citation>
    <scope>NUCLEOTIDE SEQUENCE [LARGE SCALE GENOMIC DNA]</scope>
    <source>
        <strain evidence="2 3">N1E253</strain>
    </source>
</reference>
<proteinExistence type="predicted"/>
<name>A0A851GSD3_9BACT</name>
<keyword evidence="1" id="KW-0732">Signal</keyword>
<evidence type="ECO:0008006" key="4">
    <source>
        <dbReference type="Google" id="ProtNLM"/>
    </source>
</evidence>
<evidence type="ECO:0000313" key="3">
    <source>
        <dbReference type="Proteomes" id="UP000557872"/>
    </source>
</evidence>
<feature type="signal peptide" evidence="1">
    <location>
        <begin position="1"/>
        <end position="19"/>
    </location>
</feature>
<comment type="caution">
    <text evidence="2">The sequence shown here is derived from an EMBL/GenBank/DDBJ whole genome shotgun (WGS) entry which is preliminary data.</text>
</comment>
<keyword evidence="3" id="KW-1185">Reference proteome</keyword>
<dbReference type="AlphaFoldDB" id="A0A851GSD3"/>
<dbReference type="Proteomes" id="UP000557872">
    <property type="component" value="Unassembled WGS sequence"/>
</dbReference>
<gene>
    <name evidence="2" type="ORF">HW115_18880</name>
</gene>